<dbReference type="EMBL" id="JAMPKX010000015">
    <property type="protein sequence ID" value="MEP0949751.1"/>
    <property type="molecule type" value="Genomic_DNA"/>
</dbReference>
<feature type="transmembrane region" description="Helical" evidence="1">
    <location>
        <begin position="137"/>
        <end position="155"/>
    </location>
</feature>
<accession>A0ABV0KAF2</accession>
<feature type="transmembrane region" description="Helical" evidence="1">
    <location>
        <begin position="48"/>
        <end position="69"/>
    </location>
</feature>
<gene>
    <name evidence="2" type="ORF">NC992_22950</name>
</gene>
<keyword evidence="1" id="KW-1133">Transmembrane helix</keyword>
<protein>
    <submittedName>
        <fullName evidence="2">Uncharacterized protein</fullName>
    </submittedName>
</protein>
<sequence length="225" mass="24549">MKQTFTDLLRERAEERRALLGCALWMFLETFAGIMRENITNIIMQNKNIIYLALGTASILLLPLLAMLFTDQMVWDLIDFIVAGALIFGTGLAYELVAKKGGTMAYRVAVGIALAAAFLLVWMNLAVGIIGSEDNPVNLMYFGVLAIGILGATMARFRPQGMARTLITTALAQALVPVIALIINKPQVTSVEASMGVLGVLGLNAFFVMMFIGSALLFRRSRIRL</sequence>
<evidence type="ECO:0000256" key="1">
    <source>
        <dbReference type="SAM" id="Phobius"/>
    </source>
</evidence>
<dbReference type="RefSeq" id="WP_206755219.1">
    <property type="nucleotide sequence ID" value="NZ_JAMPKX010000015.1"/>
</dbReference>
<feature type="transmembrane region" description="Helical" evidence="1">
    <location>
        <begin position="195"/>
        <end position="218"/>
    </location>
</feature>
<keyword evidence="3" id="KW-1185">Reference proteome</keyword>
<proteinExistence type="predicted"/>
<feature type="transmembrane region" description="Helical" evidence="1">
    <location>
        <begin position="162"/>
        <end position="183"/>
    </location>
</feature>
<name>A0ABV0KAF2_9CYAN</name>
<evidence type="ECO:0000313" key="3">
    <source>
        <dbReference type="Proteomes" id="UP001482513"/>
    </source>
</evidence>
<comment type="caution">
    <text evidence="2">The sequence shown here is derived from an EMBL/GenBank/DDBJ whole genome shotgun (WGS) entry which is preliminary data.</text>
</comment>
<evidence type="ECO:0000313" key="2">
    <source>
        <dbReference type="EMBL" id="MEP0949751.1"/>
    </source>
</evidence>
<keyword evidence="1" id="KW-0472">Membrane</keyword>
<feature type="transmembrane region" description="Helical" evidence="1">
    <location>
        <begin position="75"/>
        <end position="96"/>
    </location>
</feature>
<feature type="transmembrane region" description="Helical" evidence="1">
    <location>
        <begin position="108"/>
        <end position="131"/>
    </location>
</feature>
<keyword evidence="1" id="KW-0812">Transmembrane</keyword>
<reference evidence="2 3" key="1">
    <citation type="submission" date="2022-04" db="EMBL/GenBank/DDBJ databases">
        <title>Positive selection, recombination, and allopatry shape intraspecific diversity of widespread and dominant cyanobacteria.</title>
        <authorList>
            <person name="Wei J."/>
            <person name="Shu W."/>
            <person name="Hu C."/>
        </authorList>
    </citation>
    <scope>NUCLEOTIDE SEQUENCE [LARGE SCALE GENOMIC DNA]</scope>
    <source>
        <strain evidence="2 3">DQ-A4</strain>
    </source>
</reference>
<dbReference type="Proteomes" id="UP001482513">
    <property type="component" value="Unassembled WGS sequence"/>
</dbReference>
<organism evidence="2 3">
    <name type="scientific">Leptolyngbya subtilissima DQ-A4</name>
    <dbReference type="NCBI Taxonomy" id="2933933"/>
    <lineage>
        <taxon>Bacteria</taxon>
        <taxon>Bacillati</taxon>
        <taxon>Cyanobacteriota</taxon>
        <taxon>Cyanophyceae</taxon>
        <taxon>Leptolyngbyales</taxon>
        <taxon>Leptolyngbyaceae</taxon>
        <taxon>Leptolyngbya group</taxon>
        <taxon>Leptolyngbya</taxon>
    </lineage>
</organism>